<name>A0A212JNX7_9FIRM</name>
<keyword evidence="2" id="KW-0732">Signal</keyword>
<evidence type="ECO:0000256" key="2">
    <source>
        <dbReference type="SAM" id="SignalP"/>
    </source>
</evidence>
<proteinExistence type="predicted"/>
<dbReference type="AlphaFoldDB" id="A0A212JNX7"/>
<evidence type="ECO:0000256" key="1">
    <source>
        <dbReference type="SAM" id="MobiDB-lite"/>
    </source>
</evidence>
<feature type="compositionally biased region" description="Gly residues" evidence="1">
    <location>
        <begin position="94"/>
        <end position="107"/>
    </location>
</feature>
<reference evidence="3" key="1">
    <citation type="submission" date="2016-04" db="EMBL/GenBank/DDBJ databases">
        <authorList>
            <person name="Evans L.H."/>
            <person name="Alamgir A."/>
            <person name="Owens N."/>
            <person name="Weber N.D."/>
            <person name="Virtaneva K."/>
            <person name="Barbian K."/>
            <person name="Babar A."/>
            <person name="Rosenke K."/>
        </authorList>
    </citation>
    <scope>NUCLEOTIDE SEQUENCE</scope>
    <source>
        <strain evidence="3">86</strain>
    </source>
</reference>
<feature type="compositionally biased region" description="Basic and acidic residues" evidence="1">
    <location>
        <begin position="62"/>
        <end position="75"/>
    </location>
</feature>
<evidence type="ECO:0000313" key="3">
    <source>
        <dbReference type="EMBL" id="SBW01108.1"/>
    </source>
</evidence>
<gene>
    <name evidence="3" type="ORF">KL86CLO1_11432</name>
</gene>
<evidence type="ECO:0008006" key="4">
    <source>
        <dbReference type="Google" id="ProtNLM"/>
    </source>
</evidence>
<organism evidence="3">
    <name type="scientific">uncultured Eubacteriales bacterium</name>
    <dbReference type="NCBI Taxonomy" id="172733"/>
    <lineage>
        <taxon>Bacteria</taxon>
        <taxon>Bacillati</taxon>
        <taxon>Bacillota</taxon>
        <taxon>Clostridia</taxon>
        <taxon>Eubacteriales</taxon>
        <taxon>environmental samples</taxon>
    </lineage>
</organism>
<protein>
    <recommendedName>
        <fullName evidence="4">Bacterial repeat domain-containing protein</fullName>
    </recommendedName>
</protein>
<sequence length="327" mass="33143">MKKLKNCISVLLAAVIMTAAFYTPALAVVSSHDQKHLSSSQQSKIDKATKAWDAANAAGDKAGMEKAHKDAEKVRSTKNYSGGADGSEYHPWNNGGGNSGGGGGGGGHYYPPTPVTYTITATSGTGGSISPSGSTSVTEGNSKTYTIAANTGYKIADVKVDGSSIGAASTYTFSNVTSGHTISATFASAASLSTGGATLGDGGSGTLKSGVTKSGYGITASLPVTTSYVSGTTVTASYNFTSTKTVSLESVGGTWQFPVSGSSVTGARKIYIPVETKDGTYTITFTVKALDPQATALTGSNVYLTSTKSVTVTIRGSMYEDDFTGNS</sequence>
<feature type="signal peptide" evidence="2">
    <location>
        <begin position="1"/>
        <end position="27"/>
    </location>
</feature>
<accession>A0A212JNX7</accession>
<dbReference type="EMBL" id="FLUN01000001">
    <property type="protein sequence ID" value="SBW01108.1"/>
    <property type="molecule type" value="Genomic_DNA"/>
</dbReference>
<feature type="chain" id="PRO_5012962285" description="Bacterial repeat domain-containing protein" evidence="2">
    <location>
        <begin position="28"/>
        <end position="327"/>
    </location>
</feature>
<feature type="region of interest" description="Disordered" evidence="1">
    <location>
        <begin position="59"/>
        <end position="107"/>
    </location>
</feature>